<proteinExistence type="predicted"/>
<dbReference type="AlphaFoldDB" id="A0A2L0X372"/>
<evidence type="ECO:0000313" key="2">
    <source>
        <dbReference type="Proteomes" id="UP000253772"/>
    </source>
</evidence>
<gene>
    <name evidence="1" type="ORF">DDF84_021825</name>
</gene>
<dbReference type="PANTHER" id="PTHR36439:SF1">
    <property type="entry name" value="DUF1697 DOMAIN-CONTAINING PROTEIN"/>
    <property type="match status" value="1"/>
</dbReference>
<dbReference type="PIRSF" id="PIRSF008502">
    <property type="entry name" value="UCP008502"/>
    <property type="match status" value="1"/>
</dbReference>
<organism evidence="1 2">
    <name type="scientific">Cupriavidus metallidurans</name>
    <dbReference type="NCBI Taxonomy" id="119219"/>
    <lineage>
        <taxon>Bacteria</taxon>
        <taxon>Pseudomonadati</taxon>
        <taxon>Pseudomonadota</taxon>
        <taxon>Betaproteobacteria</taxon>
        <taxon>Burkholderiales</taxon>
        <taxon>Burkholderiaceae</taxon>
        <taxon>Cupriavidus</taxon>
    </lineage>
</organism>
<dbReference type="RefSeq" id="WP_017511055.1">
    <property type="nucleotide sequence ID" value="NZ_CP026544.1"/>
</dbReference>
<accession>A0A2L0X372</accession>
<dbReference type="SUPFAM" id="SSF160379">
    <property type="entry name" value="SP0830-like"/>
    <property type="match status" value="1"/>
</dbReference>
<dbReference type="PANTHER" id="PTHR36439">
    <property type="entry name" value="BLL4334 PROTEIN"/>
    <property type="match status" value="1"/>
</dbReference>
<dbReference type="OrthoDB" id="9806494at2"/>
<dbReference type="EMBL" id="CP037901">
    <property type="protein sequence ID" value="QBP12383.1"/>
    <property type="molecule type" value="Genomic_DNA"/>
</dbReference>
<protein>
    <submittedName>
        <fullName evidence="1">DUF1697 domain-containing protein</fullName>
    </submittedName>
</protein>
<name>A0A2L0X372_9BURK</name>
<dbReference type="InterPro" id="IPR012545">
    <property type="entry name" value="DUF1697"/>
</dbReference>
<dbReference type="Pfam" id="PF08002">
    <property type="entry name" value="DUF1697"/>
    <property type="match status" value="1"/>
</dbReference>
<evidence type="ECO:0000313" key="1">
    <source>
        <dbReference type="EMBL" id="QBP12383.1"/>
    </source>
</evidence>
<dbReference type="Proteomes" id="UP000253772">
    <property type="component" value="Chromosome c2"/>
</dbReference>
<reference evidence="1 2" key="1">
    <citation type="submission" date="2019-03" db="EMBL/GenBank/DDBJ databases">
        <title>Comparative insights into the high quality Complete genome sequence of highly metal resistant Cupriavidus metallidurans strain BS1 isolated from a gold-copper mine.</title>
        <authorList>
            <person name="Mazhar H.S."/>
            <person name="Rensing C."/>
        </authorList>
    </citation>
    <scope>NUCLEOTIDE SEQUENCE [LARGE SCALE GENOMIC DNA]</scope>
    <source>
        <strain evidence="1 2">BS1</strain>
    </source>
</reference>
<dbReference type="Gene3D" id="3.30.70.1280">
    <property type="entry name" value="SP0830-like domains"/>
    <property type="match status" value="1"/>
</dbReference>
<sequence length="172" mass="18767">MPRYVAFLRGVSPMNARMPELKLCFEAAGFSEVRTLLSSGNVVFDARSASTTALERRAEQAMHAELGHSFGTFVRPAGYLRDLIEADPFAEFDLAPGAKRVVTFLRSPVAPEIALPIERDGASIIKASAAEVFSAYLPDPKKGPVFMTLLERSFGKDITTRTLDTVIKCARA</sequence>